<keyword evidence="2" id="KW-1185">Reference proteome</keyword>
<evidence type="ECO:0000313" key="2">
    <source>
        <dbReference type="Proteomes" id="UP001320876"/>
    </source>
</evidence>
<name>A0ABT3GBZ3_9BACT</name>
<dbReference type="EMBL" id="JAPDDT010000001">
    <property type="protein sequence ID" value="MCW1921146.1"/>
    <property type="molecule type" value="Genomic_DNA"/>
</dbReference>
<dbReference type="Proteomes" id="UP001320876">
    <property type="component" value="Unassembled WGS sequence"/>
</dbReference>
<reference evidence="1 2" key="1">
    <citation type="submission" date="2022-10" db="EMBL/GenBank/DDBJ databases">
        <title>Luteolibacter arcticus strain CCTCC AB 2014275, whole genome shotgun sequencing project.</title>
        <authorList>
            <person name="Zhao G."/>
            <person name="Shen L."/>
        </authorList>
    </citation>
    <scope>NUCLEOTIDE SEQUENCE [LARGE SCALE GENOMIC DNA]</scope>
    <source>
        <strain evidence="1 2">CCTCC AB 2014275</strain>
    </source>
</reference>
<protein>
    <submittedName>
        <fullName evidence="1">Uncharacterized protein</fullName>
    </submittedName>
</protein>
<sequence length="92" mass="10353">MLPSEDSRIPIREGYYFLIIVQGEEVTHYTPDFGLSHVDFVKRKVGSLPDGAWVGSASKNDGQLSAVNSFTFYRNQLPGPDATQRAVFKKFR</sequence>
<accession>A0ABT3GBZ3</accession>
<gene>
    <name evidence="1" type="ORF">OKA05_01185</name>
</gene>
<organism evidence="1 2">
    <name type="scientific">Luteolibacter arcticus</name>
    <dbReference type="NCBI Taxonomy" id="1581411"/>
    <lineage>
        <taxon>Bacteria</taxon>
        <taxon>Pseudomonadati</taxon>
        <taxon>Verrucomicrobiota</taxon>
        <taxon>Verrucomicrobiia</taxon>
        <taxon>Verrucomicrobiales</taxon>
        <taxon>Verrucomicrobiaceae</taxon>
        <taxon>Luteolibacter</taxon>
    </lineage>
</organism>
<proteinExistence type="predicted"/>
<comment type="caution">
    <text evidence="1">The sequence shown here is derived from an EMBL/GenBank/DDBJ whole genome shotgun (WGS) entry which is preliminary data.</text>
</comment>
<evidence type="ECO:0000313" key="1">
    <source>
        <dbReference type="EMBL" id="MCW1921146.1"/>
    </source>
</evidence>
<dbReference type="RefSeq" id="WP_264485255.1">
    <property type="nucleotide sequence ID" value="NZ_JAPDDT010000001.1"/>
</dbReference>